<proteinExistence type="predicted"/>
<keyword evidence="5 8" id="KW-0812">Transmembrane</keyword>
<dbReference type="Proteomes" id="UP001179121">
    <property type="component" value="Chromosome"/>
</dbReference>
<organism evidence="10 11">
    <name type="scientific">Nitrospira tepida</name>
    <dbReference type="NCBI Taxonomy" id="2973512"/>
    <lineage>
        <taxon>Bacteria</taxon>
        <taxon>Pseudomonadati</taxon>
        <taxon>Nitrospirota</taxon>
        <taxon>Nitrospiria</taxon>
        <taxon>Nitrospirales</taxon>
        <taxon>Nitrospiraceae</taxon>
        <taxon>Nitrospira</taxon>
    </lineage>
</organism>
<name>A0AA86MX39_9BACT</name>
<feature type="transmembrane region" description="Helical" evidence="8">
    <location>
        <begin position="192"/>
        <end position="209"/>
    </location>
</feature>
<dbReference type="InterPro" id="IPR038731">
    <property type="entry name" value="RgtA/B/C-like"/>
</dbReference>
<dbReference type="GO" id="GO:0005886">
    <property type="term" value="C:plasma membrane"/>
    <property type="evidence" value="ECO:0007669"/>
    <property type="project" value="UniProtKB-SubCell"/>
</dbReference>
<reference evidence="10" key="1">
    <citation type="submission" date="2022-10" db="EMBL/GenBank/DDBJ databases">
        <authorList>
            <person name="Koch H."/>
        </authorList>
    </citation>
    <scope>NUCLEOTIDE SEQUENCE</scope>
    <source>
        <strain evidence="10">DNF</strain>
    </source>
</reference>
<feature type="transmembrane region" description="Helical" evidence="8">
    <location>
        <begin position="353"/>
        <end position="376"/>
    </location>
</feature>
<dbReference type="GO" id="GO:0016763">
    <property type="term" value="F:pentosyltransferase activity"/>
    <property type="evidence" value="ECO:0007669"/>
    <property type="project" value="TreeGrafter"/>
</dbReference>
<feature type="domain" description="Glycosyltransferase RgtA/B/C/D-like" evidence="9">
    <location>
        <begin position="75"/>
        <end position="208"/>
    </location>
</feature>
<keyword evidence="4" id="KW-0808">Transferase</keyword>
<dbReference type="AlphaFoldDB" id="A0AA86MX39"/>
<keyword evidence="11" id="KW-1185">Reference proteome</keyword>
<evidence type="ECO:0000256" key="5">
    <source>
        <dbReference type="ARBA" id="ARBA00022692"/>
    </source>
</evidence>
<dbReference type="EMBL" id="OX365700">
    <property type="protein sequence ID" value="CAI4030490.1"/>
    <property type="molecule type" value="Genomic_DNA"/>
</dbReference>
<feature type="transmembrane region" description="Helical" evidence="8">
    <location>
        <begin position="301"/>
        <end position="317"/>
    </location>
</feature>
<feature type="transmembrane region" description="Helical" evidence="8">
    <location>
        <begin position="78"/>
        <end position="96"/>
    </location>
</feature>
<evidence type="ECO:0000259" key="9">
    <source>
        <dbReference type="Pfam" id="PF13231"/>
    </source>
</evidence>
<keyword evidence="7 8" id="KW-0472">Membrane</keyword>
<evidence type="ECO:0000256" key="6">
    <source>
        <dbReference type="ARBA" id="ARBA00022989"/>
    </source>
</evidence>
<evidence type="ECO:0000313" key="10">
    <source>
        <dbReference type="EMBL" id="CAI4030490.1"/>
    </source>
</evidence>
<dbReference type="PANTHER" id="PTHR33908">
    <property type="entry name" value="MANNOSYLTRANSFERASE YKCB-RELATED"/>
    <property type="match status" value="1"/>
</dbReference>
<feature type="transmembrane region" description="Helical" evidence="8">
    <location>
        <begin position="388"/>
        <end position="410"/>
    </location>
</feature>
<keyword evidence="2" id="KW-1003">Cell membrane</keyword>
<dbReference type="InterPro" id="IPR050297">
    <property type="entry name" value="LipidA_mod_glycosyltrf_83"/>
</dbReference>
<evidence type="ECO:0000256" key="8">
    <source>
        <dbReference type="SAM" id="Phobius"/>
    </source>
</evidence>
<evidence type="ECO:0000256" key="7">
    <source>
        <dbReference type="ARBA" id="ARBA00023136"/>
    </source>
</evidence>
<evidence type="ECO:0000256" key="2">
    <source>
        <dbReference type="ARBA" id="ARBA00022475"/>
    </source>
</evidence>
<evidence type="ECO:0000256" key="3">
    <source>
        <dbReference type="ARBA" id="ARBA00022676"/>
    </source>
</evidence>
<feature type="transmembrane region" description="Helical" evidence="8">
    <location>
        <begin position="125"/>
        <end position="142"/>
    </location>
</feature>
<comment type="subcellular location">
    <subcellularLocation>
        <location evidence="1">Cell membrane</location>
        <topology evidence="1">Multi-pass membrane protein</topology>
    </subcellularLocation>
</comment>
<protein>
    <submittedName>
        <fullName evidence="10">Phospholipid carrier-dependent glycosyltransferase</fullName>
    </submittedName>
</protein>
<dbReference type="PANTHER" id="PTHR33908:SF11">
    <property type="entry name" value="MEMBRANE PROTEIN"/>
    <property type="match status" value="1"/>
</dbReference>
<dbReference type="GO" id="GO:0009103">
    <property type="term" value="P:lipopolysaccharide biosynthetic process"/>
    <property type="evidence" value="ECO:0007669"/>
    <property type="project" value="UniProtKB-ARBA"/>
</dbReference>
<dbReference type="KEGG" id="nti:DNFV4_00918"/>
<accession>A0AA86MX39</accession>
<keyword evidence="6 8" id="KW-1133">Transmembrane helix</keyword>
<feature type="transmembrane region" description="Helical" evidence="8">
    <location>
        <begin position="324"/>
        <end position="341"/>
    </location>
</feature>
<feature type="transmembrane region" description="Helical" evidence="8">
    <location>
        <begin position="162"/>
        <end position="185"/>
    </location>
</feature>
<keyword evidence="3" id="KW-0328">Glycosyltransferase</keyword>
<evidence type="ECO:0000313" key="11">
    <source>
        <dbReference type="Proteomes" id="UP001179121"/>
    </source>
</evidence>
<dbReference type="Pfam" id="PF13231">
    <property type="entry name" value="PMT_2"/>
    <property type="match status" value="1"/>
</dbReference>
<evidence type="ECO:0000256" key="1">
    <source>
        <dbReference type="ARBA" id="ARBA00004651"/>
    </source>
</evidence>
<evidence type="ECO:0000256" key="4">
    <source>
        <dbReference type="ARBA" id="ARBA00022679"/>
    </source>
</evidence>
<sequence>MLFLLGLDKIDEASDPAYEDTISYLKVATFLQDHGGLANFWTLFIKGEHKAVLQHPLYPLLLASFGVEPHELFAAGKMLSLIVGVAVVATCFLIARNLYGNLVAYLATLLLAFNVTFLRTVSHVMCESLLTLFVLLSVYWMITGVEKERHWPWAGAAAGFAYLTKGTGFLLLPVFTVTAILGAGFRSLSRRWFWLFFVFFALIASPLIVRNLVVYNQPFYEGANSRVPWLDNLEGFYQVGTGWAIKFPEKVWDEDRFPTMRSYLATHSWGDILARLRHGVKQETQLLLDSLDLILLPQERYHGDLVFLFFMLGLALAPTRAQMICIVTTVAAFFVPFSWYYQVVPKEDGAVRFIAPLVPLVCLYAAVGIVKVLMLVDQGLAARSLRMSLQALAPPSLIVLLLSVTGYALATQDTHFPGKLPPIPEDHAELHQWLVENMTNDDLIMTSHLTPYWQYLWLAKFHGKWAFWFADSRAVQQDGIVELNRLLKDKHVRHRRYILIHREDVTKIAILRPYFSWSESQGLLSDKAIAGWTQVYRHSQHPSSFLIFLVE</sequence>
<gene>
    <name evidence="10" type="ORF">DNFV4_00918</name>
</gene>